<dbReference type="Proteomes" id="UP000680038">
    <property type="component" value="Unassembled WGS sequence"/>
</dbReference>
<dbReference type="EC" id="2.1.1.295" evidence="3"/>
<reference evidence="3" key="1">
    <citation type="submission" date="2021-04" db="EMBL/GenBank/DDBJ databases">
        <authorList>
            <person name="Rodrigo-Torres L."/>
            <person name="Arahal R. D."/>
            <person name="Lucena T."/>
        </authorList>
    </citation>
    <scope>NUCLEOTIDE SEQUENCE</scope>
    <source>
        <strain evidence="3">CECT 9275</strain>
    </source>
</reference>
<sequence length="251" mass="28720">MHYGYWEKDTRRLRDALINMNEKVAEYGKPQPGQTVADLGCGVGGPAIYLARKYRCHVTGLSLSESQISQASELAHTQGADFATFKVGDYCNTGFENASFNLAYAIESACYATDKSIFLDEAFRILKPEGKLIVIDFFWAGSARNQKDREIMKKWTDSWAIADYAYENDFEDSLRKSGFSKIQKHNCNLQVWPSIKRLYYCYYPGVVCDFVLRTVGLRGKVLTQNMQSAYYQYAAFQRGLWNYNIYVAEKS</sequence>
<keyword evidence="1 3" id="KW-0808">Transferase</keyword>
<dbReference type="PANTHER" id="PTHR44068">
    <property type="entry name" value="ZGC:194242"/>
    <property type="match status" value="1"/>
</dbReference>
<accession>A0A916J8P2</accession>
<dbReference type="EMBL" id="CAJRAF010000001">
    <property type="protein sequence ID" value="CAG4994082.1"/>
    <property type="molecule type" value="Genomic_DNA"/>
</dbReference>
<dbReference type="PANTHER" id="PTHR44068:SF11">
    <property type="entry name" value="GERANYL DIPHOSPHATE 2-C-METHYLTRANSFERASE"/>
    <property type="match status" value="1"/>
</dbReference>
<name>A0A916J8P2_9BACT</name>
<evidence type="ECO:0000313" key="4">
    <source>
        <dbReference type="Proteomes" id="UP000680038"/>
    </source>
</evidence>
<keyword evidence="4" id="KW-1185">Reference proteome</keyword>
<dbReference type="SUPFAM" id="SSF53335">
    <property type="entry name" value="S-adenosyl-L-methionine-dependent methyltransferases"/>
    <property type="match status" value="1"/>
</dbReference>
<feature type="domain" description="Methyltransferase type 11" evidence="2">
    <location>
        <begin position="38"/>
        <end position="134"/>
    </location>
</feature>
<evidence type="ECO:0000259" key="2">
    <source>
        <dbReference type="Pfam" id="PF08241"/>
    </source>
</evidence>
<dbReference type="InterPro" id="IPR029063">
    <property type="entry name" value="SAM-dependent_MTases_sf"/>
</dbReference>
<keyword evidence="3" id="KW-0489">Methyltransferase</keyword>
<dbReference type="InterPro" id="IPR050447">
    <property type="entry name" value="Erg6_SMT_methyltransf"/>
</dbReference>
<organism evidence="3 4">
    <name type="scientific">Dyadobacter helix</name>
    <dbReference type="NCBI Taxonomy" id="2822344"/>
    <lineage>
        <taxon>Bacteria</taxon>
        <taxon>Pseudomonadati</taxon>
        <taxon>Bacteroidota</taxon>
        <taxon>Cytophagia</taxon>
        <taxon>Cytophagales</taxon>
        <taxon>Spirosomataceae</taxon>
        <taxon>Dyadobacter</taxon>
    </lineage>
</organism>
<evidence type="ECO:0000256" key="1">
    <source>
        <dbReference type="ARBA" id="ARBA00022679"/>
    </source>
</evidence>
<dbReference type="Gene3D" id="3.40.50.150">
    <property type="entry name" value="Vaccinia Virus protein VP39"/>
    <property type="match status" value="1"/>
</dbReference>
<dbReference type="AlphaFoldDB" id="A0A916J8P2"/>
<dbReference type="GO" id="GO:0102550">
    <property type="term" value="F:2-methyl-6-geranylgeranyl-1,4-benzoquinol methyltransferase activity"/>
    <property type="evidence" value="ECO:0007669"/>
    <property type="project" value="UniProtKB-EC"/>
</dbReference>
<dbReference type="GO" id="GO:0032259">
    <property type="term" value="P:methylation"/>
    <property type="evidence" value="ECO:0007669"/>
    <property type="project" value="UniProtKB-KW"/>
</dbReference>
<comment type="caution">
    <text evidence="3">The sequence shown here is derived from an EMBL/GenBank/DDBJ whole genome shotgun (WGS) entry which is preliminary data.</text>
</comment>
<evidence type="ECO:0000313" key="3">
    <source>
        <dbReference type="EMBL" id="CAG4994082.1"/>
    </source>
</evidence>
<protein>
    <submittedName>
        <fullName evidence="3">2-methyl-6-phytyl-1,4-hydroquinone methyltransferase</fullName>
        <ecNumber evidence="3">2.1.1.295</ecNumber>
    </submittedName>
</protein>
<gene>
    <name evidence="3" type="ORF">DYBT9275_01311</name>
</gene>
<dbReference type="CDD" id="cd02440">
    <property type="entry name" value="AdoMet_MTases"/>
    <property type="match status" value="1"/>
</dbReference>
<dbReference type="Pfam" id="PF08241">
    <property type="entry name" value="Methyltransf_11"/>
    <property type="match status" value="1"/>
</dbReference>
<dbReference type="InterPro" id="IPR013216">
    <property type="entry name" value="Methyltransf_11"/>
</dbReference>
<proteinExistence type="predicted"/>
<dbReference type="GO" id="GO:0008757">
    <property type="term" value="F:S-adenosylmethionine-dependent methyltransferase activity"/>
    <property type="evidence" value="ECO:0007669"/>
    <property type="project" value="InterPro"/>
</dbReference>